<name>A0A0M0J383_9EUKA</name>
<sequence>MYATLSTTRDVLSGGGGGAVASNGATDQPRRASSAPTRRRTPFSSIYRPADVPAAFESGVLLCLMVERLRGDWLSTPATVQTVGRIPGIDLRPRSLAARVSNFEAALSALRQQGPLPRGDLRWSATALATGQAEVLWSLLTYLYATYALPRAEAPQTLRQRRAVDRIDAAAALAAKRAAVTEEAAADVGVSGAISELDALFKRGGEPVVLHVLSTLAAAIPDKLTDELAAGLGEIPEDSTEDKHHDEHAAASNFAAWLNALASAHASSLCAHLRAASMKQLEKAMGRAQPAALQQALHAARVAGVPLSLINAAVEHLTMLTAVVPPPTSLPASLPRTASDERLRLPASMRGISVQVAAEIAAPSWAIAAAEVTAEKAAEAALWETEAGRALVHTWLRRSFLIDVAEPAPLRRQAACPDAPDECLSLSPEQSPICNGTLLFEVATRLADPALRLAEEAARGDG</sequence>
<protein>
    <submittedName>
        <fullName evidence="2">Uncharacterized protein</fullName>
    </submittedName>
</protein>
<keyword evidence="3" id="KW-1185">Reference proteome</keyword>
<reference evidence="3" key="1">
    <citation type="journal article" date="2015" name="PLoS Genet.">
        <title>Genome Sequence and Transcriptome Analyses of Chrysochromulina tobin: Metabolic Tools for Enhanced Algal Fitness in the Prominent Order Prymnesiales (Haptophyceae).</title>
        <authorList>
            <person name="Hovde B.T."/>
            <person name="Deodato C.R."/>
            <person name="Hunsperger H.M."/>
            <person name="Ryken S.A."/>
            <person name="Yost W."/>
            <person name="Jha R.K."/>
            <person name="Patterson J."/>
            <person name="Monnat R.J. Jr."/>
            <person name="Barlow S.B."/>
            <person name="Starkenburg S.R."/>
            <person name="Cattolico R.A."/>
        </authorList>
    </citation>
    <scope>NUCLEOTIDE SEQUENCE</scope>
    <source>
        <strain evidence="3">CCMP291</strain>
    </source>
</reference>
<comment type="caution">
    <text evidence="2">The sequence shown here is derived from an EMBL/GenBank/DDBJ whole genome shotgun (WGS) entry which is preliminary data.</text>
</comment>
<proteinExistence type="predicted"/>
<dbReference type="Proteomes" id="UP000037460">
    <property type="component" value="Unassembled WGS sequence"/>
</dbReference>
<gene>
    <name evidence="2" type="ORF">Ctob_000019</name>
</gene>
<organism evidence="2 3">
    <name type="scientific">Chrysochromulina tobinii</name>
    <dbReference type="NCBI Taxonomy" id="1460289"/>
    <lineage>
        <taxon>Eukaryota</taxon>
        <taxon>Haptista</taxon>
        <taxon>Haptophyta</taxon>
        <taxon>Prymnesiophyceae</taxon>
        <taxon>Prymnesiales</taxon>
        <taxon>Chrysochromulinaceae</taxon>
        <taxon>Chrysochromulina</taxon>
    </lineage>
</organism>
<evidence type="ECO:0000313" key="2">
    <source>
        <dbReference type="EMBL" id="KOO20817.1"/>
    </source>
</evidence>
<accession>A0A0M0J383</accession>
<dbReference type="AlphaFoldDB" id="A0A0M0J383"/>
<feature type="compositionally biased region" description="Polar residues" evidence="1">
    <location>
        <begin position="1"/>
        <end position="10"/>
    </location>
</feature>
<evidence type="ECO:0000256" key="1">
    <source>
        <dbReference type="SAM" id="MobiDB-lite"/>
    </source>
</evidence>
<evidence type="ECO:0000313" key="3">
    <source>
        <dbReference type="Proteomes" id="UP000037460"/>
    </source>
</evidence>
<feature type="region of interest" description="Disordered" evidence="1">
    <location>
        <begin position="1"/>
        <end position="42"/>
    </location>
</feature>
<dbReference type="EMBL" id="JWZX01003409">
    <property type="protein sequence ID" value="KOO20817.1"/>
    <property type="molecule type" value="Genomic_DNA"/>
</dbReference>